<evidence type="ECO:0000313" key="3">
    <source>
        <dbReference type="EMBL" id="KAG2633162.1"/>
    </source>
</evidence>
<name>A0A8T0V9T7_PANVG</name>
<evidence type="ECO:0000256" key="1">
    <source>
        <dbReference type="SAM" id="MobiDB-lite"/>
    </source>
</evidence>
<organism evidence="3 4">
    <name type="scientific">Panicum virgatum</name>
    <name type="common">Blackwell switchgrass</name>
    <dbReference type="NCBI Taxonomy" id="38727"/>
    <lineage>
        <taxon>Eukaryota</taxon>
        <taxon>Viridiplantae</taxon>
        <taxon>Streptophyta</taxon>
        <taxon>Embryophyta</taxon>
        <taxon>Tracheophyta</taxon>
        <taxon>Spermatophyta</taxon>
        <taxon>Magnoliopsida</taxon>
        <taxon>Liliopsida</taxon>
        <taxon>Poales</taxon>
        <taxon>Poaceae</taxon>
        <taxon>PACMAD clade</taxon>
        <taxon>Panicoideae</taxon>
        <taxon>Panicodae</taxon>
        <taxon>Paniceae</taxon>
        <taxon>Panicinae</taxon>
        <taxon>Panicum</taxon>
        <taxon>Panicum sect. Hiantes</taxon>
    </lineage>
</organism>
<sequence>MQELACISKITLILAKVLGEGTLLVGGLEIEKTFSSKWRDSNQRLVSGVDGQHRKTVWVINVHLGNHVHDIFIVQVQCRRRTHHLVQGQLLPLQISAGNKPGEQVSAGESSAESTVQHLSQLSAQIPRVNMVAVHLNAVRLLSSRSGYSISMNLSEPPSLLQVTSRMWRRGGVAPSKPSPKSALLVPSSEGSSTRRISGRSSATLHSSTPRRRSTQPSPTPPTETTLVGACLASRSQSVPPATGATVVLHDMVSDEKTRRW</sequence>
<evidence type="ECO:0000256" key="2">
    <source>
        <dbReference type="SAM" id="SignalP"/>
    </source>
</evidence>
<feature type="signal peptide" evidence="2">
    <location>
        <begin position="1"/>
        <end position="19"/>
    </location>
</feature>
<comment type="caution">
    <text evidence="3">The sequence shown here is derived from an EMBL/GenBank/DDBJ whole genome shotgun (WGS) entry which is preliminary data.</text>
</comment>
<dbReference type="Proteomes" id="UP000823388">
    <property type="component" value="Chromosome 2N"/>
</dbReference>
<reference evidence="3" key="1">
    <citation type="submission" date="2020-05" db="EMBL/GenBank/DDBJ databases">
        <title>WGS assembly of Panicum virgatum.</title>
        <authorList>
            <person name="Lovell J.T."/>
            <person name="Jenkins J."/>
            <person name="Shu S."/>
            <person name="Juenger T.E."/>
            <person name="Schmutz J."/>
        </authorList>
    </citation>
    <scope>NUCLEOTIDE SEQUENCE</scope>
    <source>
        <strain evidence="3">AP13</strain>
    </source>
</reference>
<keyword evidence="2" id="KW-0732">Signal</keyword>
<feature type="compositionally biased region" description="Low complexity" evidence="1">
    <location>
        <begin position="188"/>
        <end position="202"/>
    </location>
</feature>
<accession>A0A8T0V9T7</accession>
<gene>
    <name evidence="3" type="ORF">PVAP13_2NG275703</name>
</gene>
<protein>
    <submittedName>
        <fullName evidence="3">Uncharacterized protein</fullName>
    </submittedName>
</protein>
<feature type="chain" id="PRO_5035883046" evidence="2">
    <location>
        <begin position="20"/>
        <end position="261"/>
    </location>
</feature>
<dbReference type="EMBL" id="CM029040">
    <property type="protein sequence ID" value="KAG2633162.1"/>
    <property type="molecule type" value="Genomic_DNA"/>
</dbReference>
<feature type="region of interest" description="Disordered" evidence="1">
    <location>
        <begin position="170"/>
        <end position="226"/>
    </location>
</feature>
<proteinExistence type="predicted"/>
<dbReference type="AlphaFoldDB" id="A0A8T0V9T7"/>
<keyword evidence="4" id="KW-1185">Reference proteome</keyword>
<evidence type="ECO:0000313" key="4">
    <source>
        <dbReference type="Proteomes" id="UP000823388"/>
    </source>
</evidence>